<dbReference type="SUPFAM" id="SSF54980">
    <property type="entry name" value="EF-G C-terminal domain-like"/>
    <property type="match status" value="2"/>
</dbReference>
<dbReference type="Pfam" id="PF14492">
    <property type="entry name" value="EFG_III"/>
    <property type="match status" value="1"/>
</dbReference>
<dbReference type="CDD" id="cd01434">
    <property type="entry name" value="EFG_mtEFG1_IV"/>
    <property type="match status" value="1"/>
</dbReference>
<dbReference type="InterPro" id="IPR000795">
    <property type="entry name" value="T_Tr_GTP-bd_dom"/>
</dbReference>
<evidence type="ECO:0000256" key="3">
    <source>
        <dbReference type="ARBA" id="ARBA00022768"/>
    </source>
</evidence>
<dbReference type="InterPro" id="IPR009022">
    <property type="entry name" value="EFG_III"/>
</dbReference>
<dbReference type="InterPro" id="IPR041095">
    <property type="entry name" value="EFG_II"/>
</dbReference>
<dbReference type="EMBL" id="JACGWU010000007">
    <property type="protein sequence ID" value="MBA8829820.1"/>
    <property type="molecule type" value="Genomic_DNA"/>
</dbReference>
<dbReference type="GO" id="GO:0005737">
    <property type="term" value="C:cytoplasm"/>
    <property type="evidence" value="ECO:0007669"/>
    <property type="project" value="UniProtKB-SubCell"/>
</dbReference>
<comment type="similarity">
    <text evidence="1 7">Belongs to the TRAFAC class translation factor GTPase superfamily. Classic translation factor GTPase family. EF-G/EF-2 subfamily.</text>
</comment>
<gene>
    <name evidence="7" type="primary">fusA</name>
    <name evidence="10" type="ORF">FB555_001936</name>
</gene>
<dbReference type="SMART" id="SM00838">
    <property type="entry name" value="EFG_C"/>
    <property type="match status" value="1"/>
</dbReference>
<dbReference type="GO" id="GO:0003746">
    <property type="term" value="F:translation elongation factor activity"/>
    <property type="evidence" value="ECO:0007669"/>
    <property type="project" value="UniProtKB-UniRule"/>
</dbReference>
<dbReference type="Gene3D" id="2.40.30.10">
    <property type="entry name" value="Translation factors"/>
    <property type="match status" value="1"/>
</dbReference>
<keyword evidence="4 7" id="KW-0648">Protein biosynthesis</keyword>
<dbReference type="CDD" id="cd03713">
    <property type="entry name" value="EFG_mtEFG_C"/>
    <property type="match status" value="1"/>
</dbReference>
<dbReference type="RefSeq" id="WP_182485237.1">
    <property type="nucleotide sequence ID" value="NZ_JACGWU010000007.1"/>
</dbReference>
<dbReference type="CDD" id="cd16262">
    <property type="entry name" value="EFG_III"/>
    <property type="match status" value="1"/>
</dbReference>
<feature type="domain" description="Tr-type G" evidence="9">
    <location>
        <begin position="10"/>
        <end position="291"/>
    </location>
</feature>
<dbReference type="SUPFAM" id="SSF50447">
    <property type="entry name" value="Translation proteins"/>
    <property type="match status" value="1"/>
</dbReference>
<comment type="caution">
    <text evidence="10">The sequence shown here is derived from an EMBL/GenBank/DDBJ whole genome shotgun (WGS) entry which is preliminary data.</text>
</comment>
<name>A0A7W3JVA2_9MICO</name>
<dbReference type="InterPro" id="IPR035647">
    <property type="entry name" value="EFG_III/V"/>
</dbReference>
<dbReference type="Pfam" id="PF03144">
    <property type="entry name" value="GTP_EFTU_D2"/>
    <property type="match status" value="1"/>
</dbReference>
<evidence type="ECO:0000256" key="6">
    <source>
        <dbReference type="ARBA" id="ARBA00024731"/>
    </source>
</evidence>
<dbReference type="Pfam" id="PF03764">
    <property type="entry name" value="EFG_IV"/>
    <property type="match status" value="1"/>
</dbReference>
<evidence type="ECO:0000256" key="1">
    <source>
        <dbReference type="ARBA" id="ARBA00005870"/>
    </source>
</evidence>
<evidence type="ECO:0000259" key="9">
    <source>
        <dbReference type="PROSITE" id="PS51722"/>
    </source>
</evidence>
<dbReference type="InterPro" id="IPR004540">
    <property type="entry name" value="Transl_elong_EFG/EF2"/>
</dbReference>
<sequence>MAQDVLTDLNKVRNIGIMAHIDAGKTTTTERILFYTGITHKIGEVHDGAATMDWMEQEQERGITITSAATTCFWNNNQINIIDTPGHVDFTVEVERSLRVLDGAVAVFDGKEGVEPQSETVWRQADKYDVPRICFVNKMDKLGADFYFTVDTIIKRLGARPLVIQLPIGFENTFEGVVDLVEMHALTWRGDSKGDVELGAKYEIEPIPADLVDKANEYRAALIEVVAETDDALLERFMVGDVDFSVAEIKKAIRKLTVNSEIYPVLCGSAFKNRGVQPMLDAVIDYLPSPLDVPAVEGHDVRDEEKIIQRRPVSTDPFAGLAFKVAVHPFFGRLTYVRVYSGAADSGAQVINATKGKKERIGKIFQMHANKENPVESMTAGHIYAVIGLKDTTTGDTLCDPANQVVLESMTFPEPVISVAIEPKTKADQEKLGIAIQKLAEEDPTFRVEHDQETGQTVISGMGELHLDILVDRMRREFNVEANVGKPQVAYRETIRRIVDKHDYTHKKQTGGSGQFAKVQISLEPLEVTAEKVYEFENKVSGGRVPREYIGSVDQGFQASMAVGVLAGYPMVGVKGILLDGAAHDVDSSEMAFKIAGSMAFKEAARKADPVLLEPLMAVEVRTPEEYMGDVIGDLNSRRGQIQSMEDATGVKVVRAHVPLSEMFGYVGDLRSKTSGRAVYSMTFDSYSEVPRAVAEEIIQKNKGE</sequence>
<comment type="function">
    <text evidence="6 7">Catalyzes the GTP-dependent ribosomal translocation step during translation elongation. During this step, the ribosome changes from the pre-translocational (PRE) to the post-translocational (POST) state as the newly formed A-site-bound peptidyl-tRNA and P-site-bound deacylated tRNA move to the P and E sites, respectively. Catalyzes the coordinated movement of the two tRNA molecules, the mRNA and conformational changes in the ribosome.</text>
</comment>
<feature type="binding site" evidence="7">
    <location>
        <begin position="83"/>
        <end position="87"/>
    </location>
    <ligand>
        <name>GTP</name>
        <dbReference type="ChEBI" id="CHEBI:37565"/>
    </ligand>
</feature>
<dbReference type="Gene3D" id="3.40.50.300">
    <property type="entry name" value="P-loop containing nucleotide triphosphate hydrolases"/>
    <property type="match status" value="1"/>
</dbReference>
<dbReference type="InterPro" id="IPR014721">
    <property type="entry name" value="Ribsml_uS5_D2-typ_fold_subgr"/>
</dbReference>
<feature type="binding site" evidence="7">
    <location>
        <begin position="137"/>
        <end position="140"/>
    </location>
    <ligand>
        <name>GTP</name>
        <dbReference type="ChEBI" id="CHEBI:37565"/>
    </ligand>
</feature>
<evidence type="ECO:0000313" key="11">
    <source>
        <dbReference type="Proteomes" id="UP000524237"/>
    </source>
</evidence>
<dbReference type="InterPro" id="IPR020568">
    <property type="entry name" value="Ribosomal_Su5_D2-typ_SF"/>
</dbReference>
<dbReference type="FunFam" id="3.30.230.10:FF:000003">
    <property type="entry name" value="Elongation factor G"/>
    <property type="match status" value="1"/>
</dbReference>
<evidence type="ECO:0000313" key="10">
    <source>
        <dbReference type="EMBL" id="MBA8829820.1"/>
    </source>
</evidence>
<proteinExistence type="inferred from homology"/>
<dbReference type="GO" id="GO:0032790">
    <property type="term" value="P:ribosome disassembly"/>
    <property type="evidence" value="ECO:0007669"/>
    <property type="project" value="TreeGrafter"/>
</dbReference>
<dbReference type="PANTHER" id="PTHR43261:SF1">
    <property type="entry name" value="RIBOSOME-RELEASING FACTOR 2, MITOCHONDRIAL"/>
    <property type="match status" value="1"/>
</dbReference>
<keyword evidence="7" id="KW-0963">Cytoplasm</keyword>
<dbReference type="FunFam" id="3.30.70.240:FF:000001">
    <property type="entry name" value="Elongation factor G"/>
    <property type="match status" value="1"/>
</dbReference>
<dbReference type="Pfam" id="PF00679">
    <property type="entry name" value="EFG_C"/>
    <property type="match status" value="1"/>
</dbReference>
<dbReference type="InterPro" id="IPR005517">
    <property type="entry name" value="Transl_elong_EFG/EF2_IV"/>
</dbReference>
<evidence type="ECO:0000256" key="8">
    <source>
        <dbReference type="NCBIfam" id="TIGR00484"/>
    </source>
</evidence>
<dbReference type="CDD" id="cd04088">
    <property type="entry name" value="EFG_mtEFG_II"/>
    <property type="match status" value="1"/>
</dbReference>
<protein>
    <recommendedName>
        <fullName evidence="7 8">Elongation factor G</fullName>
        <shortName evidence="7">EF-G</shortName>
    </recommendedName>
</protein>
<dbReference type="Pfam" id="PF00009">
    <property type="entry name" value="GTP_EFTU"/>
    <property type="match status" value="1"/>
</dbReference>
<dbReference type="Gene3D" id="3.30.70.870">
    <property type="entry name" value="Elongation Factor G (Translational Gtpase), domain 3"/>
    <property type="match status" value="1"/>
</dbReference>
<dbReference type="Gene3D" id="3.30.70.240">
    <property type="match status" value="1"/>
</dbReference>
<dbReference type="NCBIfam" id="NF009381">
    <property type="entry name" value="PRK12740.1-5"/>
    <property type="match status" value="1"/>
</dbReference>
<dbReference type="FunFam" id="2.40.30.10:FF:000006">
    <property type="entry name" value="Elongation factor G"/>
    <property type="match status" value="1"/>
</dbReference>
<reference evidence="10 11" key="1">
    <citation type="submission" date="2020-07" db="EMBL/GenBank/DDBJ databases">
        <title>Sequencing the genomes of 1000 actinobacteria strains.</title>
        <authorList>
            <person name="Klenk H.-P."/>
        </authorList>
    </citation>
    <scope>NUCLEOTIDE SEQUENCE [LARGE SCALE GENOMIC DNA]</scope>
    <source>
        <strain evidence="10 11">DSM 23737</strain>
    </source>
</reference>
<dbReference type="GO" id="GO:0003924">
    <property type="term" value="F:GTPase activity"/>
    <property type="evidence" value="ECO:0007669"/>
    <property type="project" value="InterPro"/>
</dbReference>
<comment type="subcellular location">
    <subcellularLocation>
        <location evidence="7">Cytoplasm</location>
    </subcellularLocation>
</comment>
<dbReference type="FunFam" id="3.40.50.300:FF:000029">
    <property type="entry name" value="Elongation factor G"/>
    <property type="match status" value="1"/>
</dbReference>
<evidence type="ECO:0000256" key="5">
    <source>
        <dbReference type="ARBA" id="ARBA00023134"/>
    </source>
</evidence>
<feature type="binding site" evidence="7">
    <location>
        <begin position="19"/>
        <end position="26"/>
    </location>
    <ligand>
        <name>GTP</name>
        <dbReference type="ChEBI" id="CHEBI:37565"/>
    </ligand>
</feature>
<dbReference type="Gene3D" id="3.30.230.10">
    <property type="match status" value="1"/>
</dbReference>
<dbReference type="PROSITE" id="PS51722">
    <property type="entry name" value="G_TR_2"/>
    <property type="match status" value="1"/>
</dbReference>
<dbReference type="HAMAP" id="MF_00054_B">
    <property type="entry name" value="EF_G_EF_2_B"/>
    <property type="match status" value="1"/>
</dbReference>
<dbReference type="GO" id="GO:0005525">
    <property type="term" value="F:GTP binding"/>
    <property type="evidence" value="ECO:0007669"/>
    <property type="project" value="UniProtKB-UniRule"/>
</dbReference>
<accession>A0A7W3JVA2</accession>
<keyword evidence="5 7" id="KW-0342">GTP-binding</keyword>
<dbReference type="Proteomes" id="UP000524237">
    <property type="component" value="Unassembled WGS sequence"/>
</dbReference>
<evidence type="ECO:0000256" key="7">
    <source>
        <dbReference type="HAMAP-Rule" id="MF_00054"/>
    </source>
</evidence>
<dbReference type="NCBIfam" id="TIGR00231">
    <property type="entry name" value="small_GTP"/>
    <property type="match status" value="1"/>
</dbReference>
<dbReference type="InterPro" id="IPR005225">
    <property type="entry name" value="Small_GTP-bd"/>
</dbReference>
<dbReference type="InterPro" id="IPR035649">
    <property type="entry name" value="EFG_V"/>
</dbReference>
<dbReference type="CDD" id="cd01886">
    <property type="entry name" value="EF-G"/>
    <property type="match status" value="1"/>
</dbReference>
<dbReference type="InterPro" id="IPR009000">
    <property type="entry name" value="Transl_B-barrel_sf"/>
</dbReference>
<dbReference type="PRINTS" id="PR00315">
    <property type="entry name" value="ELONGATNFCT"/>
</dbReference>
<dbReference type="AlphaFoldDB" id="A0A7W3JVA2"/>
<dbReference type="FunFam" id="3.30.70.870:FF:000001">
    <property type="entry name" value="Elongation factor G"/>
    <property type="match status" value="1"/>
</dbReference>
<keyword evidence="11" id="KW-1185">Reference proteome</keyword>
<organism evidence="10 11">
    <name type="scientific">Alpinimonas psychrophila</name>
    <dbReference type="NCBI Taxonomy" id="748908"/>
    <lineage>
        <taxon>Bacteria</taxon>
        <taxon>Bacillati</taxon>
        <taxon>Actinomycetota</taxon>
        <taxon>Actinomycetes</taxon>
        <taxon>Micrococcales</taxon>
        <taxon>Microbacteriaceae</taxon>
        <taxon>Alpinimonas</taxon>
    </lineage>
</organism>
<dbReference type="NCBIfam" id="TIGR00484">
    <property type="entry name" value="EF-G"/>
    <property type="match status" value="1"/>
</dbReference>
<dbReference type="SMART" id="SM00889">
    <property type="entry name" value="EFG_IV"/>
    <property type="match status" value="1"/>
</dbReference>
<dbReference type="InterPro" id="IPR031157">
    <property type="entry name" value="G_TR_CS"/>
</dbReference>
<dbReference type="SUPFAM" id="SSF52540">
    <property type="entry name" value="P-loop containing nucleoside triphosphate hydrolases"/>
    <property type="match status" value="1"/>
</dbReference>
<evidence type="ECO:0000256" key="2">
    <source>
        <dbReference type="ARBA" id="ARBA00022741"/>
    </source>
</evidence>
<keyword evidence="3 7" id="KW-0251">Elongation factor</keyword>
<evidence type="ECO:0000256" key="4">
    <source>
        <dbReference type="ARBA" id="ARBA00022917"/>
    </source>
</evidence>
<dbReference type="InterPro" id="IPR000640">
    <property type="entry name" value="EFG_V-like"/>
</dbReference>
<dbReference type="InterPro" id="IPR027417">
    <property type="entry name" value="P-loop_NTPase"/>
</dbReference>
<dbReference type="SUPFAM" id="SSF54211">
    <property type="entry name" value="Ribosomal protein S5 domain 2-like"/>
    <property type="match status" value="1"/>
</dbReference>
<keyword evidence="2 7" id="KW-0547">Nucleotide-binding</keyword>
<dbReference type="PANTHER" id="PTHR43261">
    <property type="entry name" value="TRANSLATION ELONGATION FACTOR G-RELATED"/>
    <property type="match status" value="1"/>
</dbReference>
<dbReference type="InterPro" id="IPR047872">
    <property type="entry name" value="EFG_IV"/>
</dbReference>
<dbReference type="InterPro" id="IPR004161">
    <property type="entry name" value="EFTu-like_2"/>
</dbReference>
<dbReference type="PROSITE" id="PS00301">
    <property type="entry name" value="G_TR_1"/>
    <property type="match status" value="1"/>
</dbReference>